<keyword evidence="1" id="KW-0472">Membrane</keyword>
<organism evidence="2 3">
    <name type="scientific">Croceicoccus ponticola</name>
    <dbReference type="NCBI Taxonomy" id="2217664"/>
    <lineage>
        <taxon>Bacteria</taxon>
        <taxon>Pseudomonadati</taxon>
        <taxon>Pseudomonadota</taxon>
        <taxon>Alphaproteobacteria</taxon>
        <taxon>Sphingomonadales</taxon>
        <taxon>Erythrobacteraceae</taxon>
        <taxon>Croceicoccus</taxon>
    </lineage>
</organism>
<accession>A0A437GW51</accession>
<dbReference type="Pfam" id="PF03929">
    <property type="entry name" value="PepSY_TM"/>
    <property type="match status" value="1"/>
</dbReference>
<feature type="transmembrane region" description="Helical" evidence="1">
    <location>
        <begin position="20"/>
        <end position="42"/>
    </location>
</feature>
<dbReference type="OrthoDB" id="7626573at2"/>
<evidence type="ECO:0000313" key="3">
    <source>
        <dbReference type="Proteomes" id="UP000283003"/>
    </source>
</evidence>
<name>A0A437GW51_9SPHN</name>
<feature type="transmembrane region" description="Helical" evidence="1">
    <location>
        <begin position="192"/>
        <end position="212"/>
    </location>
</feature>
<protein>
    <submittedName>
        <fullName evidence="2">PepSY domain-containing protein</fullName>
    </submittedName>
</protein>
<gene>
    <name evidence="2" type="ORF">EKN06_09995</name>
</gene>
<dbReference type="InterPro" id="IPR005625">
    <property type="entry name" value="PepSY-ass_TM"/>
</dbReference>
<proteinExistence type="predicted"/>
<dbReference type="AlphaFoldDB" id="A0A437GW51"/>
<keyword evidence="3" id="KW-1185">Reference proteome</keyword>
<keyword evidence="1" id="KW-1133">Transmembrane helix</keyword>
<feature type="transmembrane region" description="Helical" evidence="1">
    <location>
        <begin position="142"/>
        <end position="163"/>
    </location>
</feature>
<dbReference type="EMBL" id="RXOL01000004">
    <property type="protein sequence ID" value="RVQ66360.1"/>
    <property type="molecule type" value="Genomic_DNA"/>
</dbReference>
<reference evidence="2 3" key="1">
    <citation type="submission" date="2018-12" db="EMBL/GenBank/DDBJ databases">
        <title>Croceicoccus ponticola sp. nov., a lipolytic bacterium isolated from seawater.</title>
        <authorList>
            <person name="Yoon J.-H."/>
        </authorList>
    </citation>
    <scope>NUCLEOTIDE SEQUENCE [LARGE SCALE GENOMIC DNA]</scope>
    <source>
        <strain evidence="2 3">GM-16</strain>
    </source>
</reference>
<dbReference type="PANTHER" id="PTHR34219">
    <property type="entry name" value="IRON-REGULATED INNER MEMBRANE PROTEIN-RELATED"/>
    <property type="match status" value="1"/>
</dbReference>
<comment type="caution">
    <text evidence="2">The sequence shown here is derived from an EMBL/GenBank/DDBJ whole genome shotgun (WGS) entry which is preliminary data.</text>
</comment>
<dbReference type="RefSeq" id="WP_127612783.1">
    <property type="nucleotide sequence ID" value="NZ_RXOL01000004.1"/>
</dbReference>
<keyword evidence="1" id="KW-0812">Transmembrane</keyword>
<dbReference type="Proteomes" id="UP000283003">
    <property type="component" value="Unassembled WGS sequence"/>
</dbReference>
<sequence>MAVAERRGGLRLIARLHRWLGLAAAIIWMLQAATGVLLAFHFEADDALLSTERVPTDFDAIQQHMSGLDNAGGEAGTIWVWTTAGLPDRYVVLYRAPDGDERTAKIDGAGRVLRDAAADDYTFLGLMREIHLTLLSGNVGHWILGIAGLLLFTNILFGLYMAWPRSGHWRRALVPVNSAGPSARSYSWHRAVGLWGAIPAAVSILVGSLMVFEHQIGDAIGVEEITLPANPARGAPVGLDLAARAAVDAIPGSRFVGTTMPSVDDASYYAWVRGPGELYRGGYGGSLVIVDANDGSVRGAWPGTEAAPARALMGSLYPLHTGEAAGTLGRILVMLTGVWLIVMAIVGVQLWQRRRAARRAR</sequence>
<evidence type="ECO:0000256" key="1">
    <source>
        <dbReference type="SAM" id="Phobius"/>
    </source>
</evidence>
<feature type="transmembrane region" description="Helical" evidence="1">
    <location>
        <begin position="331"/>
        <end position="351"/>
    </location>
</feature>
<evidence type="ECO:0000313" key="2">
    <source>
        <dbReference type="EMBL" id="RVQ66360.1"/>
    </source>
</evidence>